<keyword evidence="7 11" id="KW-1133">Transmembrane helix</keyword>
<evidence type="ECO:0000256" key="10">
    <source>
        <dbReference type="ARBA" id="ARBA00039918"/>
    </source>
</evidence>
<dbReference type="InterPro" id="IPR005829">
    <property type="entry name" value="Sugar_transporter_CS"/>
</dbReference>
<feature type="transmembrane region" description="Helical" evidence="11">
    <location>
        <begin position="376"/>
        <end position="397"/>
    </location>
</feature>
<dbReference type="PROSITE" id="PS00217">
    <property type="entry name" value="SUGAR_TRANSPORT_2"/>
    <property type="match status" value="1"/>
</dbReference>
<feature type="transmembrane region" description="Helical" evidence="11">
    <location>
        <begin position="192"/>
        <end position="211"/>
    </location>
</feature>
<evidence type="ECO:0000256" key="11">
    <source>
        <dbReference type="SAM" id="Phobius"/>
    </source>
</evidence>
<evidence type="ECO:0000256" key="3">
    <source>
        <dbReference type="ARBA" id="ARBA00022448"/>
    </source>
</evidence>
<dbReference type="PROSITE" id="PS50850">
    <property type="entry name" value="MFS"/>
    <property type="match status" value="1"/>
</dbReference>
<sequence length="448" mass="47688">MTTSTPATEPETVRSQRRRAVVASTVGTAIEWYDFFLYGTAAALVFPQLFFPESSTYVGVLAAFGTQFVGFAARPIGAAIFGHFGDRVGRKSTLVITLMLMGVSTFLIGLLPTYASIGIAAPVLLVLLRIIQGIGVGGEWGGSVLLSMEWGSKKRRGLMASWPQLGVPVGLLASTAMVQLMSSASGDGFESWGWRVPFLASFVLIGIGMYVRLRVLESPAFQEVKEEREVVKMPVLRVLRDQPREVITSAFVRLSEQAPFYLFITFVLTYGTEKVGLSKEELLNDTLIAAAVGLVSVPLWGYLSDIIGRRLTYGIGIACVGAFAFPYFAMLNTGSSGLVMAAIVLSLFFHDIQYGPQAALIAESFGANVRYSGAGLGYQLASVIAGGPAPLIAAAILESTDSSIGISWYMVGCCVLAMAALILMPRGTAEPGTALEEPVKSGAEKAEA</sequence>
<protein>
    <recommendedName>
        <fullName evidence="10">Putative proline/betaine transporter</fullName>
    </recommendedName>
</protein>
<dbReference type="SUPFAM" id="SSF103473">
    <property type="entry name" value="MFS general substrate transporter"/>
    <property type="match status" value="1"/>
</dbReference>
<proteinExistence type="inferred from homology"/>
<comment type="similarity">
    <text evidence="2">Belongs to the major facilitator superfamily. Metabolite:H+ Symporter (MHS) family (TC 2.A.1.6) family.</text>
</comment>
<feature type="transmembrane region" description="Helical" evidence="11">
    <location>
        <begin position="250"/>
        <end position="270"/>
    </location>
</feature>
<dbReference type="PANTHER" id="PTHR43045">
    <property type="entry name" value="SHIKIMATE TRANSPORTER"/>
    <property type="match status" value="1"/>
</dbReference>
<dbReference type="AlphaFoldDB" id="A0A7T1WUE4"/>
<comment type="subcellular location">
    <subcellularLocation>
        <location evidence="1">Cell membrane</location>
        <topology evidence="1">Multi-pass membrane protein</topology>
    </subcellularLocation>
</comment>
<dbReference type="EMBL" id="CP048882">
    <property type="protein sequence ID" value="QPP07810.1"/>
    <property type="molecule type" value="Genomic_DNA"/>
</dbReference>
<dbReference type="FunFam" id="1.20.1250.20:FF:000001">
    <property type="entry name" value="Dicarboxylate MFS transporter"/>
    <property type="match status" value="1"/>
</dbReference>
<evidence type="ECO:0000256" key="2">
    <source>
        <dbReference type="ARBA" id="ARBA00008240"/>
    </source>
</evidence>
<gene>
    <name evidence="13" type="ORF">G4Z16_16960</name>
</gene>
<evidence type="ECO:0000256" key="4">
    <source>
        <dbReference type="ARBA" id="ARBA00022475"/>
    </source>
</evidence>
<dbReference type="KEGG" id="sbat:G4Z16_16960"/>
<name>A0A7T1WUE4_9ACTN</name>
<dbReference type="InterPro" id="IPR020846">
    <property type="entry name" value="MFS_dom"/>
</dbReference>
<dbReference type="PANTHER" id="PTHR43045:SF1">
    <property type="entry name" value="SHIKIMATE TRANSPORTER"/>
    <property type="match status" value="1"/>
</dbReference>
<organism evidence="13 14">
    <name type="scientific">Streptomyces bathyalis</name>
    <dbReference type="NCBI Taxonomy" id="2710756"/>
    <lineage>
        <taxon>Bacteria</taxon>
        <taxon>Bacillati</taxon>
        <taxon>Actinomycetota</taxon>
        <taxon>Actinomycetes</taxon>
        <taxon>Kitasatosporales</taxon>
        <taxon>Streptomycetaceae</taxon>
        <taxon>Streptomyces</taxon>
    </lineage>
</organism>
<evidence type="ECO:0000259" key="12">
    <source>
        <dbReference type="PROSITE" id="PS50850"/>
    </source>
</evidence>
<evidence type="ECO:0000256" key="1">
    <source>
        <dbReference type="ARBA" id="ARBA00004651"/>
    </source>
</evidence>
<dbReference type="CDD" id="cd17369">
    <property type="entry name" value="MFS_ShiA_like"/>
    <property type="match status" value="1"/>
</dbReference>
<evidence type="ECO:0000313" key="14">
    <source>
        <dbReference type="Proteomes" id="UP000595046"/>
    </source>
</evidence>
<dbReference type="InterPro" id="IPR036259">
    <property type="entry name" value="MFS_trans_sf"/>
</dbReference>
<evidence type="ECO:0000256" key="7">
    <source>
        <dbReference type="ARBA" id="ARBA00022989"/>
    </source>
</evidence>
<feature type="transmembrane region" description="Helical" evidence="11">
    <location>
        <begin position="158"/>
        <end position="180"/>
    </location>
</feature>
<feature type="transmembrane region" description="Helical" evidence="11">
    <location>
        <begin position="403"/>
        <end position="423"/>
    </location>
</feature>
<keyword evidence="6" id="KW-0769">Symport</keyword>
<evidence type="ECO:0000256" key="8">
    <source>
        <dbReference type="ARBA" id="ARBA00023136"/>
    </source>
</evidence>
<dbReference type="Proteomes" id="UP000595046">
    <property type="component" value="Chromosome"/>
</dbReference>
<dbReference type="Gene3D" id="1.20.1250.20">
    <property type="entry name" value="MFS general substrate transporter like domains"/>
    <property type="match status" value="1"/>
</dbReference>
<keyword evidence="14" id="KW-1185">Reference proteome</keyword>
<dbReference type="Pfam" id="PF07690">
    <property type="entry name" value="MFS_1"/>
    <property type="match status" value="1"/>
</dbReference>
<dbReference type="RefSeq" id="WP_197351617.1">
    <property type="nucleotide sequence ID" value="NZ_CP048882.1"/>
</dbReference>
<keyword evidence="3" id="KW-0813">Transport</keyword>
<feature type="transmembrane region" description="Helical" evidence="11">
    <location>
        <begin position="282"/>
        <end position="303"/>
    </location>
</feature>
<reference evidence="14" key="1">
    <citation type="submission" date="2020-02" db="EMBL/GenBank/DDBJ databases">
        <title>Streptomyces sp. ASO4wet.</title>
        <authorList>
            <person name="Risdian C."/>
            <person name="Landwehr W."/>
            <person name="Schupp P."/>
            <person name="Wink J."/>
        </authorList>
    </citation>
    <scope>NUCLEOTIDE SEQUENCE [LARGE SCALE GENOMIC DNA]</scope>
    <source>
        <strain evidence="14">ASO4wet</strain>
    </source>
</reference>
<comment type="function">
    <text evidence="9">May be a proton symporter involved in the uptake of osmolytes such as proline and glycine betaine.</text>
</comment>
<feature type="transmembrane region" description="Helical" evidence="11">
    <location>
        <begin position="21"/>
        <end position="46"/>
    </location>
</feature>
<feature type="transmembrane region" description="Helical" evidence="11">
    <location>
        <begin position="58"/>
        <end position="81"/>
    </location>
</feature>
<feature type="transmembrane region" description="Helical" evidence="11">
    <location>
        <begin position="117"/>
        <end position="137"/>
    </location>
</feature>
<accession>A0A7T1WUE4</accession>
<dbReference type="GO" id="GO:0005886">
    <property type="term" value="C:plasma membrane"/>
    <property type="evidence" value="ECO:0007669"/>
    <property type="project" value="UniProtKB-SubCell"/>
</dbReference>
<keyword evidence="4" id="KW-1003">Cell membrane</keyword>
<keyword evidence="8 11" id="KW-0472">Membrane</keyword>
<dbReference type="GO" id="GO:0015293">
    <property type="term" value="F:symporter activity"/>
    <property type="evidence" value="ECO:0007669"/>
    <property type="project" value="UniProtKB-KW"/>
</dbReference>
<evidence type="ECO:0000313" key="13">
    <source>
        <dbReference type="EMBL" id="QPP07810.1"/>
    </source>
</evidence>
<feature type="transmembrane region" description="Helical" evidence="11">
    <location>
        <begin position="93"/>
        <end position="111"/>
    </location>
</feature>
<feature type="transmembrane region" description="Helical" evidence="11">
    <location>
        <begin position="310"/>
        <end position="329"/>
    </location>
</feature>
<keyword evidence="5 11" id="KW-0812">Transmembrane</keyword>
<evidence type="ECO:0000256" key="6">
    <source>
        <dbReference type="ARBA" id="ARBA00022847"/>
    </source>
</evidence>
<dbReference type="InterPro" id="IPR011701">
    <property type="entry name" value="MFS"/>
</dbReference>
<evidence type="ECO:0000256" key="9">
    <source>
        <dbReference type="ARBA" id="ARBA00037295"/>
    </source>
</evidence>
<feature type="domain" description="Major facilitator superfamily (MFS) profile" evidence="12">
    <location>
        <begin position="20"/>
        <end position="429"/>
    </location>
</feature>
<evidence type="ECO:0000256" key="5">
    <source>
        <dbReference type="ARBA" id="ARBA00022692"/>
    </source>
</evidence>